<dbReference type="RefSeq" id="WP_015020584.1">
    <property type="nucleotide sequence ID" value="NC_018719.1"/>
</dbReference>
<dbReference type="OrthoDB" id="31397at2157"/>
<feature type="compositionally biased region" description="Low complexity" evidence="2">
    <location>
        <begin position="69"/>
        <end position="92"/>
    </location>
</feature>
<accession>K0IFA3</accession>
<protein>
    <submittedName>
        <fullName evidence="3">Uncharacterized protein</fullName>
    </submittedName>
</protein>
<dbReference type="KEGG" id="nga:Ngar_c31350"/>
<dbReference type="STRING" id="1237085.Ngar_c31350"/>
<name>K0IFA3_NITGG</name>
<evidence type="ECO:0000313" key="3">
    <source>
        <dbReference type="EMBL" id="AFU60051.1"/>
    </source>
</evidence>
<dbReference type="BioCyc" id="CNIT1237085:G1324-3135-MONOMER"/>
<dbReference type="HOGENOM" id="CLU_124258_0_0_2"/>
<evidence type="ECO:0000313" key="4">
    <source>
        <dbReference type="Proteomes" id="UP000008037"/>
    </source>
</evidence>
<dbReference type="InParanoid" id="K0IFA3"/>
<gene>
    <name evidence="3" type="ordered locus">Ngar_c31350</name>
</gene>
<reference evidence="3 4" key="1">
    <citation type="journal article" date="2012" name="Environ. Microbiol.">
        <title>The genome of the ammonia-oxidizing Candidatus Nitrososphaera gargensis: insights into metabolic versatility and environmental adaptations.</title>
        <authorList>
            <person name="Spang A."/>
            <person name="Poehlein A."/>
            <person name="Offre P."/>
            <person name="Zumbragel S."/>
            <person name="Haider S."/>
            <person name="Rychlik N."/>
            <person name="Nowka B."/>
            <person name="Schmeisser C."/>
            <person name="Lebedeva E.V."/>
            <person name="Rattei T."/>
            <person name="Bohm C."/>
            <person name="Schmid M."/>
            <person name="Galushko A."/>
            <person name="Hatzenpichler R."/>
            <person name="Weinmaier T."/>
            <person name="Daniel R."/>
            <person name="Schleper C."/>
            <person name="Spieck E."/>
            <person name="Streit W."/>
            <person name="Wagner M."/>
        </authorList>
    </citation>
    <scope>NUCLEOTIDE SEQUENCE [LARGE SCALE GENOMIC DNA]</scope>
    <source>
        <strain evidence="4">Ga9.2</strain>
    </source>
</reference>
<sequence length="214" mass="23822">MSSSGYSEDDIRRAADIREWLIKQIEDKQEEVERLRTTLAIIDNLLKQGSFKAAASIGFATAAGGGGPTATTAQVQQTRQSPSSPRQQAVAPTLKSSDNRDIRPLKRAKDDFWLANAEVSPNAVVLVPAPNVNLNVNTPPFRSFFLNRILDGMKNKDASQGIKEPNALNYKVDEDNGEIKRIVINNYRDKDRLQEIFNTSTWVFTRMLEKSGGK</sequence>
<keyword evidence="4" id="KW-1185">Reference proteome</keyword>
<proteinExistence type="predicted"/>
<dbReference type="AlphaFoldDB" id="K0IFA3"/>
<evidence type="ECO:0000256" key="1">
    <source>
        <dbReference type="SAM" id="Coils"/>
    </source>
</evidence>
<feature type="coiled-coil region" evidence="1">
    <location>
        <begin position="18"/>
        <end position="45"/>
    </location>
</feature>
<feature type="region of interest" description="Disordered" evidence="2">
    <location>
        <begin position="65"/>
        <end position="101"/>
    </location>
</feature>
<dbReference type="Proteomes" id="UP000008037">
    <property type="component" value="Chromosome"/>
</dbReference>
<dbReference type="EMBL" id="CP002408">
    <property type="protein sequence ID" value="AFU60051.1"/>
    <property type="molecule type" value="Genomic_DNA"/>
</dbReference>
<evidence type="ECO:0000256" key="2">
    <source>
        <dbReference type="SAM" id="MobiDB-lite"/>
    </source>
</evidence>
<dbReference type="GeneID" id="13796945"/>
<organism evidence="3 4">
    <name type="scientific">Nitrososphaera gargensis (strain Ga9.2)</name>
    <dbReference type="NCBI Taxonomy" id="1237085"/>
    <lineage>
        <taxon>Archaea</taxon>
        <taxon>Nitrososphaerota</taxon>
        <taxon>Nitrososphaeria</taxon>
        <taxon>Nitrososphaerales</taxon>
        <taxon>Nitrososphaeraceae</taxon>
        <taxon>Nitrososphaera</taxon>
    </lineage>
</organism>
<keyword evidence="1" id="KW-0175">Coiled coil</keyword>